<accession>A0A0K1EH28</accession>
<dbReference type="EMBL" id="CP012159">
    <property type="protein sequence ID" value="AKT40166.1"/>
    <property type="molecule type" value="Genomic_DNA"/>
</dbReference>
<sequence>MIAIPAGGLVLAMIAGFFAYRILRDEPHAPEPPAATTTVAEVPDDPQRTARVCEAARKRIYAGASMGALDTEGWVAELWVVNRKGVSHALEGLVVEGRLTPAADAELGALQDGHVEVAPGFSPEEEAKFPGLQGATLRFSGGYMRAFLEPAMRARFVSLSDRIADAARAEFGALYGRCAHLRHREMGAWIRGADPAAAAAALVYAIGTFAEQPAVNRRALDGLEGPTPLDALRKAGAKLDAKGLAGLIGTEGGSVTATGGGGIDMTFPLGGPIRATRVSRTVARKLGVGEGG</sequence>
<proteinExistence type="predicted"/>
<dbReference type="Proteomes" id="UP000067626">
    <property type="component" value="Chromosome"/>
</dbReference>
<dbReference type="KEGG" id="ccro:CMC5_043190"/>
<gene>
    <name evidence="1" type="ORF">CMC5_043190</name>
</gene>
<name>A0A0K1EH28_CHOCO</name>
<organism evidence="1 2">
    <name type="scientific">Chondromyces crocatus</name>
    <dbReference type="NCBI Taxonomy" id="52"/>
    <lineage>
        <taxon>Bacteria</taxon>
        <taxon>Pseudomonadati</taxon>
        <taxon>Myxococcota</taxon>
        <taxon>Polyangia</taxon>
        <taxon>Polyangiales</taxon>
        <taxon>Polyangiaceae</taxon>
        <taxon>Chondromyces</taxon>
    </lineage>
</organism>
<dbReference type="STRING" id="52.CMC5_043190"/>
<reference evidence="1 2" key="1">
    <citation type="submission" date="2015-07" db="EMBL/GenBank/DDBJ databases">
        <title>Genome analysis of myxobacterium Chondromyces crocatus Cm c5 reveals a high potential for natural compound synthesis and the genetic basis for the loss of fruiting body formation.</title>
        <authorList>
            <person name="Zaburannyi N."/>
            <person name="Bunk B."/>
            <person name="Maier J."/>
            <person name="Overmann J."/>
            <person name="Mueller R."/>
        </authorList>
    </citation>
    <scope>NUCLEOTIDE SEQUENCE [LARGE SCALE GENOMIC DNA]</scope>
    <source>
        <strain evidence="1 2">Cm c5</strain>
    </source>
</reference>
<dbReference type="AlphaFoldDB" id="A0A0K1EH28"/>
<evidence type="ECO:0000313" key="1">
    <source>
        <dbReference type="EMBL" id="AKT40166.1"/>
    </source>
</evidence>
<evidence type="ECO:0000313" key="2">
    <source>
        <dbReference type="Proteomes" id="UP000067626"/>
    </source>
</evidence>
<protein>
    <submittedName>
        <fullName evidence="1">Uncharacterized protein</fullName>
    </submittedName>
</protein>
<keyword evidence="2" id="KW-1185">Reference proteome</keyword>